<dbReference type="AlphaFoldDB" id="A0A1B9E7I0"/>
<protein>
    <recommendedName>
        <fullName evidence="3">HEXXH motif domain-containing protein</fullName>
    </recommendedName>
</protein>
<reference evidence="1 2" key="1">
    <citation type="submission" date="2016-03" db="EMBL/GenBank/DDBJ databases">
        <authorList>
            <person name="Ploux O."/>
        </authorList>
    </citation>
    <scope>NUCLEOTIDE SEQUENCE [LARGE SCALE GENOMIC DNA]</scope>
    <source>
        <strain evidence="1 2">LPB0076</strain>
    </source>
</reference>
<dbReference type="OrthoDB" id="1230778at2"/>
<proteinExistence type="predicted"/>
<organism evidence="1 2">
    <name type="scientific">Flavobacterium crassostreae</name>
    <dbReference type="NCBI Taxonomy" id="1763534"/>
    <lineage>
        <taxon>Bacteria</taxon>
        <taxon>Pseudomonadati</taxon>
        <taxon>Bacteroidota</taxon>
        <taxon>Flavobacteriia</taxon>
        <taxon>Flavobacteriales</taxon>
        <taxon>Flavobacteriaceae</taxon>
        <taxon>Flavobacterium</taxon>
    </lineage>
</organism>
<evidence type="ECO:0000313" key="1">
    <source>
        <dbReference type="EMBL" id="OCB77905.1"/>
    </source>
</evidence>
<evidence type="ECO:0000313" key="2">
    <source>
        <dbReference type="Proteomes" id="UP000093510"/>
    </source>
</evidence>
<comment type="caution">
    <text evidence="1">The sequence shown here is derived from an EMBL/GenBank/DDBJ whole genome shotgun (WGS) entry which is preliminary data.</text>
</comment>
<dbReference type="EMBL" id="LVEP01000013">
    <property type="protein sequence ID" value="OCB77905.1"/>
    <property type="molecule type" value="Genomic_DNA"/>
</dbReference>
<evidence type="ECO:0008006" key="3">
    <source>
        <dbReference type="Google" id="ProtNLM"/>
    </source>
</evidence>
<dbReference type="STRING" id="1763534.GCA_001831475_02597"/>
<dbReference type="RefSeq" id="WP_066332214.1">
    <property type="nucleotide sequence ID" value="NZ_CP017688.1"/>
</dbReference>
<keyword evidence="2" id="KW-1185">Reference proteome</keyword>
<sequence length="398" mass="47528">MSTKILERLCNEGREFWSNTIKFLLYKQYENIFDLIDFENQDIYSDPLLFAYYNNPENISLNKNILNAILLQGFKKNKKIKIQLDKHKKTYISNIGWISKTDETIEFSKEDMGIEKIYKIKDTNIEILKYPIDLLETFYDGNEVEIEEITKKQIENLTKAYLLIKKYVPDHFFLINNYAKKSVIFCANPNYINSFAHRRALGISFFNAYQINYDEVFFVDDIAHQTGHVLMHTMFFDKKKLFQIDDQTTLIQDYSINIKNNNDNRNVDIWFQALFTYYTSFLCLDKCIDANVFDKQQETEAIGRILLYIYRCYYDLNLIGNTKQDRKMFDKITLSIKKSTTESLIFSNDGQKILNIIKNKYAKMFNKYYMKFEHLSFKNQTYNFDLTIFLNDNPTYDL</sequence>
<dbReference type="Proteomes" id="UP000093510">
    <property type="component" value="Unassembled WGS sequence"/>
</dbReference>
<gene>
    <name evidence="1" type="ORF">LPBF_02855</name>
</gene>
<name>A0A1B9E7I0_9FLAO</name>
<accession>A0A1B9E7I0</accession>